<name>A0ACC3MJS2_9PEZI</name>
<accession>A0ACC3MJS2</accession>
<dbReference type="Proteomes" id="UP001281147">
    <property type="component" value="Unassembled WGS sequence"/>
</dbReference>
<organism evidence="1 2">
    <name type="scientific">Vermiconidia calcicola</name>
    <dbReference type="NCBI Taxonomy" id="1690605"/>
    <lineage>
        <taxon>Eukaryota</taxon>
        <taxon>Fungi</taxon>
        <taxon>Dikarya</taxon>
        <taxon>Ascomycota</taxon>
        <taxon>Pezizomycotina</taxon>
        <taxon>Dothideomycetes</taxon>
        <taxon>Dothideomycetidae</taxon>
        <taxon>Mycosphaerellales</taxon>
        <taxon>Extremaceae</taxon>
        <taxon>Vermiconidia</taxon>
    </lineage>
</organism>
<protein>
    <submittedName>
        <fullName evidence="1">Uncharacterized protein</fullName>
    </submittedName>
</protein>
<proteinExistence type="predicted"/>
<dbReference type="EMBL" id="JAUTXU010000245">
    <property type="protein sequence ID" value="KAK3696168.1"/>
    <property type="molecule type" value="Genomic_DNA"/>
</dbReference>
<evidence type="ECO:0000313" key="1">
    <source>
        <dbReference type="EMBL" id="KAK3696168.1"/>
    </source>
</evidence>
<keyword evidence="2" id="KW-1185">Reference proteome</keyword>
<gene>
    <name evidence="1" type="ORF">LTR37_018070</name>
</gene>
<evidence type="ECO:0000313" key="2">
    <source>
        <dbReference type="Proteomes" id="UP001281147"/>
    </source>
</evidence>
<reference evidence="1" key="1">
    <citation type="submission" date="2023-07" db="EMBL/GenBank/DDBJ databases">
        <title>Black Yeasts Isolated from many extreme environments.</title>
        <authorList>
            <person name="Coleine C."/>
            <person name="Stajich J.E."/>
            <person name="Selbmann L."/>
        </authorList>
    </citation>
    <scope>NUCLEOTIDE SEQUENCE</scope>
    <source>
        <strain evidence="1">CCFEE 5714</strain>
    </source>
</reference>
<comment type="caution">
    <text evidence="1">The sequence shown here is derived from an EMBL/GenBank/DDBJ whole genome shotgun (WGS) entry which is preliminary data.</text>
</comment>
<sequence length="146" mass="16698">MFNFANLLPVALLTLTACVSQVKGLGCFDDGLLDNSDFRYSRLHGASRDTYDEVRNDINRFCNMMDGRTFRGDERFTDCSTWEVYDFDGYSHINWEVGLYNGQGDWTMRPDYCISALNWELDHCSNGSEQEHGGFLFGMDPNPEAC</sequence>